<accession>W7R0K8</accession>
<keyword evidence="3" id="KW-1185">Reference proteome</keyword>
<dbReference type="STRING" id="1328313.DS2_04790"/>
<dbReference type="PATRIC" id="fig|1328313.3.peg.990"/>
<dbReference type="Pfam" id="PF00534">
    <property type="entry name" value="Glycos_transf_1"/>
    <property type="match status" value="1"/>
</dbReference>
<organism evidence="2 3">
    <name type="scientific">Catenovulum agarivorans DS-2</name>
    <dbReference type="NCBI Taxonomy" id="1328313"/>
    <lineage>
        <taxon>Bacteria</taxon>
        <taxon>Pseudomonadati</taxon>
        <taxon>Pseudomonadota</taxon>
        <taxon>Gammaproteobacteria</taxon>
        <taxon>Alteromonadales</taxon>
        <taxon>Alteromonadaceae</taxon>
        <taxon>Catenovulum</taxon>
    </lineage>
</organism>
<dbReference type="OrthoDB" id="6333486at2"/>
<dbReference type="InterPro" id="IPR001296">
    <property type="entry name" value="Glyco_trans_1"/>
</dbReference>
<dbReference type="RefSeq" id="WP_035013520.1">
    <property type="nucleotide sequence ID" value="NZ_ARZY01000006.1"/>
</dbReference>
<gene>
    <name evidence="2" type="ORF">DS2_04790</name>
</gene>
<dbReference type="Gene3D" id="3.40.50.2000">
    <property type="entry name" value="Glycogen Phosphorylase B"/>
    <property type="match status" value="1"/>
</dbReference>
<dbReference type="AlphaFoldDB" id="W7R0K8"/>
<protein>
    <submittedName>
        <fullName evidence="2">Group 1 glycosyl transferase</fullName>
    </submittedName>
</protein>
<comment type="caution">
    <text evidence="2">The sequence shown here is derived from an EMBL/GenBank/DDBJ whole genome shotgun (WGS) entry which is preliminary data.</text>
</comment>
<dbReference type="GO" id="GO:0016757">
    <property type="term" value="F:glycosyltransferase activity"/>
    <property type="evidence" value="ECO:0007669"/>
    <property type="project" value="InterPro"/>
</dbReference>
<proteinExistence type="predicted"/>
<dbReference type="SUPFAM" id="SSF53756">
    <property type="entry name" value="UDP-Glycosyltransferase/glycogen phosphorylase"/>
    <property type="match status" value="1"/>
</dbReference>
<evidence type="ECO:0000313" key="3">
    <source>
        <dbReference type="Proteomes" id="UP000019276"/>
    </source>
</evidence>
<evidence type="ECO:0000313" key="2">
    <source>
        <dbReference type="EMBL" id="EWH11145.1"/>
    </source>
</evidence>
<reference evidence="2 3" key="1">
    <citation type="journal article" date="2014" name="Genome Announc.">
        <title>Draft Genome Sequence of the Agar-Degrading Bacterium Catenovulum sp. Strain DS-2, Isolated from Intestines of Haliotis diversicolor.</title>
        <authorList>
            <person name="Shan D."/>
            <person name="Li X."/>
            <person name="Gu Z."/>
            <person name="Wei G."/>
            <person name="Gao Z."/>
            <person name="Shao Z."/>
        </authorList>
    </citation>
    <scope>NUCLEOTIDE SEQUENCE [LARGE SCALE GENOMIC DNA]</scope>
    <source>
        <strain evidence="2 3">DS-2</strain>
    </source>
</reference>
<dbReference type="Proteomes" id="UP000019276">
    <property type="component" value="Unassembled WGS sequence"/>
</dbReference>
<keyword evidence="2" id="KW-0808">Transferase</keyword>
<dbReference type="EMBL" id="ARZY01000006">
    <property type="protein sequence ID" value="EWH11145.1"/>
    <property type="molecule type" value="Genomic_DNA"/>
</dbReference>
<evidence type="ECO:0000259" key="1">
    <source>
        <dbReference type="Pfam" id="PF00534"/>
    </source>
</evidence>
<sequence>MNKLKIKILKEKLIELIKYDHNQWKFPFVLVAHLAVFAHSLMGKRLNAFNIVSSVYRTGWKGSFSFGVYWAKKAFNDTDNAKQLVQLAIDDIQPLSNTAQFIEHPDRMLDGIVTVLKSPSNNEKGVILLNYSYYFLLFRKFYDIEKISQDYIIILEPSWAGFCEVSILSYANTSDSVYLMCYEKRDLDFIQALDCKIKPLKIGPSWFVNHTNFQPHNVERDIDIIMVAAWAKFKRHGAFFKAISKLKGLGVTPKITLVGYPVDMTQDEIVELAEFYGVKDWLTIYESITHQEVSALLNRSKVNVLWSKFEGNNRAIIEGMFCNTIVVMRENHNYGEHYDFINPQTGDFAGEDTLAAKVKDLLTRHESFSPRDYVINNRSCIEAAAIMNKEISNNERAIGRNWSKDMVVKVNELHQMDYLDLSDREQFKRDYETLLSNLKS</sequence>
<name>W7R0K8_9ALTE</name>
<feature type="domain" description="Glycosyl transferase family 1" evidence="1">
    <location>
        <begin position="213"/>
        <end position="331"/>
    </location>
</feature>
<dbReference type="eggNOG" id="COG0438">
    <property type="taxonomic scope" value="Bacteria"/>
</dbReference>